<gene>
    <name evidence="4" type="ORF">J3U87_13310</name>
</gene>
<dbReference type="EMBL" id="CP071793">
    <property type="protein sequence ID" value="QTD53427.1"/>
    <property type="molecule type" value="Genomic_DNA"/>
</dbReference>
<evidence type="ECO:0000259" key="2">
    <source>
        <dbReference type="Pfam" id="PF02543"/>
    </source>
</evidence>
<dbReference type="Proteomes" id="UP000663929">
    <property type="component" value="Chromosome"/>
</dbReference>
<dbReference type="InterPro" id="IPR003696">
    <property type="entry name" value="Carbtransf_dom"/>
</dbReference>
<evidence type="ECO:0000313" key="4">
    <source>
        <dbReference type="EMBL" id="QTD53427.1"/>
    </source>
</evidence>
<dbReference type="CDD" id="cd24033">
    <property type="entry name" value="ASKHA_NBD_NodU_CmcH-like_N"/>
    <property type="match status" value="1"/>
</dbReference>
<reference evidence="4" key="1">
    <citation type="submission" date="2021-03" db="EMBL/GenBank/DDBJ databases">
        <title>Acanthopleuribacteraceae sp. M133.</title>
        <authorList>
            <person name="Wang G."/>
        </authorList>
    </citation>
    <scope>NUCLEOTIDE SEQUENCE</scope>
    <source>
        <strain evidence="4">M133</strain>
    </source>
</reference>
<dbReference type="PANTHER" id="PTHR34847">
    <property type="entry name" value="NODULATION PROTEIN U"/>
    <property type="match status" value="1"/>
</dbReference>
<dbReference type="AlphaFoldDB" id="A0A8A4TVN4"/>
<accession>A0A8A4TVN4</accession>
<feature type="domain" description="Carbamoyltransferase C-terminal" evidence="3">
    <location>
        <begin position="409"/>
        <end position="578"/>
    </location>
</feature>
<name>A0A8A4TVN4_SULCO</name>
<dbReference type="SUPFAM" id="SSF53067">
    <property type="entry name" value="Actin-like ATPase domain"/>
    <property type="match status" value="1"/>
</dbReference>
<dbReference type="InterPro" id="IPR051338">
    <property type="entry name" value="NodU/CmcH_Carbamoyltrnsfr"/>
</dbReference>
<keyword evidence="5" id="KW-1185">Reference proteome</keyword>
<dbReference type="Pfam" id="PF02543">
    <property type="entry name" value="Carbam_trans_N"/>
    <property type="match status" value="1"/>
</dbReference>
<organism evidence="4 5">
    <name type="scientific">Sulfidibacter corallicola</name>
    <dbReference type="NCBI Taxonomy" id="2818388"/>
    <lineage>
        <taxon>Bacteria</taxon>
        <taxon>Pseudomonadati</taxon>
        <taxon>Acidobacteriota</taxon>
        <taxon>Holophagae</taxon>
        <taxon>Acanthopleuribacterales</taxon>
        <taxon>Acanthopleuribacteraceae</taxon>
        <taxon>Sulfidibacter</taxon>
    </lineage>
</organism>
<protein>
    <recommendedName>
        <fullName evidence="6">Carbamoyltransferase</fullName>
    </recommendedName>
</protein>
<dbReference type="InterPro" id="IPR031730">
    <property type="entry name" value="Carbam_trans_C"/>
</dbReference>
<dbReference type="InterPro" id="IPR043129">
    <property type="entry name" value="ATPase_NBD"/>
</dbReference>
<evidence type="ECO:0000259" key="3">
    <source>
        <dbReference type="Pfam" id="PF16861"/>
    </source>
</evidence>
<comment type="similarity">
    <text evidence="1">Belongs to the NodU/CmcH family.</text>
</comment>
<evidence type="ECO:0008006" key="6">
    <source>
        <dbReference type="Google" id="ProtNLM"/>
    </source>
</evidence>
<dbReference type="PANTHER" id="PTHR34847:SF1">
    <property type="entry name" value="NODULATION PROTEIN U"/>
    <property type="match status" value="1"/>
</dbReference>
<evidence type="ECO:0000313" key="5">
    <source>
        <dbReference type="Proteomes" id="UP000663929"/>
    </source>
</evidence>
<evidence type="ECO:0000256" key="1">
    <source>
        <dbReference type="ARBA" id="ARBA00006129"/>
    </source>
</evidence>
<dbReference type="RefSeq" id="WP_237383529.1">
    <property type="nucleotide sequence ID" value="NZ_CP071793.1"/>
</dbReference>
<dbReference type="KEGG" id="scor:J3U87_13310"/>
<dbReference type="Gene3D" id="3.30.420.40">
    <property type="match status" value="2"/>
</dbReference>
<proteinExistence type="inferred from homology"/>
<dbReference type="Pfam" id="PF16861">
    <property type="entry name" value="Carbam_trans_C"/>
    <property type="match status" value="1"/>
</dbReference>
<dbReference type="InterPro" id="IPR038152">
    <property type="entry name" value="Carbam_trans_C_sf"/>
</dbReference>
<dbReference type="Gene3D" id="3.90.870.20">
    <property type="entry name" value="Carbamoyltransferase, C-terminal domain"/>
    <property type="match status" value="1"/>
</dbReference>
<dbReference type="GO" id="GO:0003824">
    <property type="term" value="F:catalytic activity"/>
    <property type="evidence" value="ECO:0007669"/>
    <property type="project" value="InterPro"/>
</dbReference>
<sequence>MNTYYIGLATTFHDPALAVVNSDGEIVFAEATERYYQNKRAVGCPADDTEWARHVISKYTDPDANFVVAGSWNTRMHRFLKRIDFLGLANPFKIHRHDQLAPMGFATKHEGLWICIMQLTAFNRSGAGFGLTLAEHFNNRKVRFTNFQHHLTHAAAACHMSPFESGACMVVDSSGEKGSISYFEYKAGKLRQIRQLKGPASLGALYSAVTNYCGFQAAKGEEWKVMGLAPYGKPIPEVYAAFKELLKIEGLDFKYTGKANFQKLMRHLESARRPSDRSARDAADLACTIQTIYEESMTELLQNFYGEGLSENLILSGGCGLNSAYNGKIIKQTPFKQVYVPCAPGDDGNAVGAALLAYREDHPDAAPRTQVHHPYLGSSLSPRGLEKIKNFGRFQKIRHIPDTIHQEAAALLAEGKLLGWAQGRAEFGPRALGNRSILADPRPAGMKDMINMKVKFREEFRPFAPAILHEFGPDWFEDYQESPYMERTLRFKDEMKDKVPAVVHANQTGRLQTVKREWNEPYYRLIKAFYDLTGIPIVLNTSFNVMGKPIIHSVEDALGVFLTTGLDALVLEGYLIEK</sequence>
<feature type="domain" description="Carbamoyltransferase" evidence="2">
    <location>
        <begin position="6"/>
        <end position="355"/>
    </location>
</feature>